<feature type="region of interest" description="Disordered" evidence="1">
    <location>
        <begin position="1"/>
        <end position="79"/>
    </location>
</feature>
<dbReference type="AlphaFoldDB" id="A0AA40CSX0"/>
<name>A0AA40CSX0_9PEZI</name>
<evidence type="ECO:0000313" key="3">
    <source>
        <dbReference type="Proteomes" id="UP001174936"/>
    </source>
</evidence>
<comment type="caution">
    <text evidence="2">The sequence shown here is derived from an EMBL/GenBank/DDBJ whole genome shotgun (WGS) entry which is preliminary data.</text>
</comment>
<keyword evidence="3" id="KW-1185">Reference proteome</keyword>
<dbReference type="Proteomes" id="UP001174936">
    <property type="component" value="Unassembled WGS sequence"/>
</dbReference>
<organism evidence="2 3">
    <name type="scientific">Cercophora newfieldiana</name>
    <dbReference type="NCBI Taxonomy" id="92897"/>
    <lineage>
        <taxon>Eukaryota</taxon>
        <taxon>Fungi</taxon>
        <taxon>Dikarya</taxon>
        <taxon>Ascomycota</taxon>
        <taxon>Pezizomycotina</taxon>
        <taxon>Sordariomycetes</taxon>
        <taxon>Sordariomycetidae</taxon>
        <taxon>Sordariales</taxon>
        <taxon>Lasiosphaeriaceae</taxon>
        <taxon>Cercophora</taxon>
    </lineage>
</organism>
<protein>
    <submittedName>
        <fullName evidence="2">Uncharacterized protein</fullName>
    </submittedName>
</protein>
<dbReference type="EMBL" id="JAULSV010000003">
    <property type="protein sequence ID" value="KAK0649462.1"/>
    <property type="molecule type" value="Genomic_DNA"/>
</dbReference>
<proteinExistence type="predicted"/>
<evidence type="ECO:0000313" key="2">
    <source>
        <dbReference type="EMBL" id="KAK0649462.1"/>
    </source>
</evidence>
<reference evidence="2" key="1">
    <citation type="submission" date="2023-06" db="EMBL/GenBank/DDBJ databases">
        <title>Genome-scale phylogeny and comparative genomics of the fungal order Sordariales.</title>
        <authorList>
            <consortium name="Lawrence Berkeley National Laboratory"/>
            <person name="Hensen N."/>
            <person name="Bonometti L."/>
            <person name="Westerberg I."/>
            <person name="Brannstrom I.O."/>
            <person name="Guillou S."/>
            <person name="Cros-Aarteil S."/>
            <person name="Calhoun S."/>
            <person name="Haridas S."/>
            <person name="Kuo A."/>
            <person name="Mondo S."/>
            <person name="Pangilinan J."/>
            <person name="Riley R."/>
            <person name="Labutti K."/>
            <person name="Andreopoulos B."/>
            <person name="Lipzen A."/>
            <person name="Chen C."/>
            <person name="Yanf M."/>
            <person name="Daum C."/>
            <person name="Ng V."/>
            <person name="Clum A."/>
            <person name="Steindorff A."/>
            <person name="Ohm R."/>
            <person name="Martin F."/>
            <person name="Silar P."/>
            <person name="Natvig D."/>
            <person name="Lalanne C."/>
            <person name="Gautier V."/>
            <person name="Ament-Velasquez S.L."/>
            <person name="Kruys A."/>
            <person name="Hutchinson M.I."/>
            <person name="Powell A.J."/>
            <person name="Barry K."/>
            <person name="Miller A.N."/>
            <person name="Grigoriev I.V."/>
            <person name="Debuchy R."/>
            <person name="Gladieux P."/>
            <person name="Thoren M.H."/>
            <person name="Johannesson H."/>
        </authorList>
    </citation>
    <scope>NUCLEOTIDE SEQUENCE</scope>
    <source>
        <strain evidence="2">SMH2532-1</strain>
    </source>
</reference>
<gene>
    <name evidence="2" type="ORF">B0T16DRAFT_410129</name>
</gene>
<sequence>MTAYPTPGTLNLPPTSNKTDTFPKKSTTKTASQLSNPKNLKSFNPNARIKPDTCHHPKFSSSSPPTQVQRQIHIPTPNR</sequence>
<evidence type="ECO:0000256" key="1">
    <source>
        <dbReference type="SAM" id="MobiDB-lite"/>
    </source>
</evidence>
<accession>A0AA40CSX0</accession>
<feature type="compositionally biased region" description="Polar residues" evidence="1">
    <location>
        <begin position="8"/>
        <end position="45"/>
    </location>
</feature>
<feature type="compositionally biased region" description="Polar residues" evidence="1">
    <location>
        <begin position="59"/>
        <end position="70"/>
    </location>
</feature>